<dbReference type="RefSeq" id="WP_184334039.1">
    <property type="nucleotide sequence ID" value="NZ_JACHHZ010000004.1"/>
</dbReference>
<accession>A0A841HRB6</accession>
<dbReference type="InterPro" id="IPR015421">
    <property type="entry name" value="PyrdxlP-dep_Trfase_major"/>
</dbReference>
<dbReference type="InterPro" id="IPR002129">
    <property type="entry name" value="PyrdxlP-dep_de-COase"/>
</dbReference>
<dbReference type="InterPro" id="IPR015422">
    <property type="entry name" value="PyrdxlP-dep_Trfase_small"/>
</dbReference>
<dbReference type="Gene3D" id="3.40.640.10">
    <property type="entry name" value="Type I PLP-dependent aspartate aminotransferase-like (Major domain)"/>
    <property type="match status" value="1"/>
</dbReference>
<dbReference type="SUPFAM" id="SSF53383">
    <property type="entry name" value="PLP-dependent transferases"/>
    <property type="match status" value="1"/>
</dbReference>
<dbReference type="Proteomes" id="UP000588068">
    <property type="component" value="Unassembled WGS sequence"/>
</dbReference>
<evidence type="ECO:0000256" key="4">
    <source>
        <dbReference type="ARBA" id="ARBA00022898"/>
    </source>
</evidence>
<evidence type="ECO:0000313" key="9">
    <source>
        <dbReference type="Proteomes" id="UP000588068"/>
    </source>
</evidence>
<dbReference type="InterPro" id="IPR010977">
    <property type="entry name" value="Aromatic_deC"/>
</dbReference>
<reference evidence="8 9" key="1">
    <citation type="submission" date="2020-08" db="EMBL/GenBank/DDBJ databases">
        <title>Genomic Encyclopedia of Type Strains, Phase IV (KMG-IV): sequencing the most valuable type-strain genomes for metagenomic binning, comparative biology and taxonomic classification.</title>
        <authorList>
            <person name="Goeker M."/>
        </authorList>
    </citation>
    <scope>NUCLEOTIDE SEQUENCE [LARGE SCALE GENOMIC DNA]</scope>
    <source>
        <strain evidence="8 9">DSM 26723</strain>
    </source>
</reference>
<evidence type="ECO:0000256" key="3">
    <source>
        <dbReference type="ARBA" id="ARBA00022793"/>
    </source>
</evidence>
<evidence type="ECO:0000256" key="1">
    <source>
        <dbReference type="ARBA" id="ARBA00001933"/>
    </source>
</evidence>
<name>A0A841HRB6_9GAMM</name>
<dbReference type="GO" id="GO:0016831">
    <property type="term" value="F:carboxy-lyase activity"/>
    <property type="evidence" value="ECO:0007669"/>
    <property type="project" value="UniProtKB-KW"/>
</dbReference>
<keyword evidence="3" id="KW-0210">Decarboxylase</keyword>
<proteinExistence type="inferred from homology"/>
<dbReference type="EMBL" id="JACHHZ010000004">
    <property type="protein sequence ID" value="MBB6094628.1"/>
    <property type="molecule type" value="Genomic_DNA"/>
</dbReference>
<comment type="caution">
    <text evidence="8">The sequence shown here is derived from an EMBL/GenBank/DDBJ whole genome shotgun (WGS) entry which is preliminary data.</text>
</comment>
<comment type="cofactor">
    <cofactor evidence="1 6 7">
        <name>pyridoxal 5'-phosphate</name>
        <dbReference type="ChEBI" id="CHEBI:597326"/>
    </cofactor>
</comment>
<evidence type="ECO:0000256" key="7">
    <source>
        <dbReference type="RuleBase" id="RU000382"/>
    </source>
</evidence>
<dbReference type="GO" id="GO:0019752">
    <property type="term" value="P:carboxylic acid metabolic process"/>
    <property type="evidence" value="ECO:0007669"/>
    <property type="project" value="InterPro"/>
</dbReference>
<evidence type="ECO:0000256" key="6">
    <source>
        <dbReference type="PIRSR" id="PIRSR602129-50"/>
    </source>
</evidence>
<dbReference type="GO" id="GO:0030170">
    <property type="term" value="F:pyridoxal phosphate binding"/>
    <property type="evidence" value="ECO:0007669"/>
    <property type="project" value="InterPro"/>
</dbReference>
<dbReference type="Gene3D" id="3.90.1150.10">
    <property type="entry name" value="Aspartate Aminotransferase, domain 1"/>
    <property type="match status" value="1"/>
</dbReference>
<keyword evidence="9" id="KW-1185">Reference proteome</keyword>
<evidence type="ECO:0000256" key="2">
    <source>
        <dbReference type="ARBA" id="ARBA00009533"/>
    </source>
</evidence>
<organism evidence="8 9">
    <name type="scientific">Povalibacter uvarum</name>
    <dbReference type="NCBI Taxonomy" id="732238"/>
    <lineage>
        <taxon>Bacteria</taxon>
        <taxon>Pseudomonadati</taxon>
        <taxon>Pseudomonadota</taxon>
        <taxon>Gammaproteobacteria</taxon>
        <taxon>Steroidobacterales</taxon>
        <taxon>Steroidobacteraceae</taxon>
        <taxon>Povalibacter</taxon>
    </lineage>
</organism>
<gene>
    <name evidence="8" type="ORF">HNQ60_003515</name>
</gene>
<evidence type="ECO:0000256" key="5">
    <source>
        <dbReference type="ARBA" id="ARBA00023239"/>
    </source>
</evidence>
<keyword evidence="5 7" id="KW-0456">Lyase</keyword>
<dbReference type="PANTHER" id="PTHR11999:SF70">
    <property type="entry name" value="MIP05841P"/>
    <property type="match status" value="1"/>
</dbReference>
<evidence type="ECO:0000313" key="8">
    <source>
        <dbReference type="EMBL" id="MBB6094628.1"/>
    </source>
</evidence>
<protein>
    <submittedName>
        <fullName evidence="8">Glutamate/tyrosine decarboxylase-like PLP-dependent enzyme</fullName>
    </submittedName>
</protein>
<keyword evidence="4 6" id="KW-0663">Pyridoxal phosphate</keyword>
<sequence>MKLLLDDAAKRAIRYLESLPDLPVQAPPAAVERLALLDEPLPVATSDPAAVLARLDELITPATMAMAGPRFFGFVIGGSLPVTVAANWLAAAWDQNASMASPTPGVARLEEVAARWLLDVLALPAESAVGFVTGATVANFTALAAARNAVLKRIGWAVEADGLFGAPPIQVVVGDEGHPTLLKSLGMLGLGRSRLVRVPVDRQGRMRAHRLPKFSGPTILCLQAGNVNSGAFDSFAEICPIAREAGAWIHVDGAFGLWARAVPSLAPLARGLELADSWATDAHKWLNVPYDSGIAFVRDADALRAAMSITAEYLPTTGTRRNPCDYTPELSRRARGIEIWAALRQLGREGLVEMIERNCRQARRFAERLAAAGHEILNEVVLNQVVVKFGDDAATRRAIDAIQKDGTCWAGVTVWQGSTAMRISVSSWATTDEDVERSADAMIRCARLA</sequence>
<comment type="similarity">
    <text evidence="2 7">Belongs to the group II decarboxylase family.</text>
</comment>
<dbReference type="InterPro" id="IPR015424">
    <property type="entry name" value="PyrdxlP-dep_Trfase"/>
</dbReference>
<dbReference type="PANTHER" id="PTHR11999">
    <property type="entry name" value="GROUP II PYRIDOXAL-5-PHOSPHATE DECARBOXYLASE"/>
    <property type="match status" value="1"/>
</dbReference>
<feature type="modified residue" description="N6-(pyridoxal phosphate)lysine" evidence="6">
    <location>
        <position position="284"/>
    </location>
</feature>
<dbReference type="AlphaFoldDB" id="A0A841HRB6"/>
<dbReference type="Pfam" id="PF00282">
    <property type="entry name" value="Pyridoxal_deC"/>
    <property type="match status" value="1"/>
</dbReference>